<dbReference type="CDD" id="cd19499">
    <property type="entry name" value="RecA-like_ClpB_Hsp104-like"/>
    <property type="match status" value="1"/>
</dbReference>
<evidence type="ECO:0000256" key="7">
    <source>
        <dbReference type="ARBA" id="ARBA00023054"/>
    </source>
</evidence>
<feature type="domain" description="Sigma-54 factor interaction" evidence="12">
    <location>
        <begin position="551"/>
        <end position="770"/>
    </location>
</feature>
<proteinExistence type="inferred from homology"/>
<dbReference type="FunFam" id="1.10.8.60:FF:000017">
    <property type="entry name" value="ATP-dependent chaperone ClpB"/>
    <property type="match status" value="1"/>
</dbReference>
<dbReference type="GO" id="GO:0006355">
    <property type="term" value="P:regulation of DNA-templated transcription"/>
    <property type="evidence" value="ECO:0007669"/>
    <property type="project" value="InterPro"/>
</dbReference>
<dbReference type="SUPFAM" id="SSF81923">
    <property type="entry name" value="Double Clp-N motif"/>
    <property type="match status" value="1"/>
</dbReference>
<organism evidence="14 15">
    <name type="scientific">Gaiella occulta</name>
    <dbReference type="NCBI Taxonomy" id="1002870"/>
    <lineage>
        <taxon>Bacteria</taxon>
        <taxon>Bacillati</taxon>
        <taxon>Actinomycetota</taxon>
        <taxon>Thermoleophilia</taxon>
        <taxon>Gaiellales</taxon>
        <taxon>Gaiellaceae</taxon>
        <taxon>Gaiella</taxon>
    </lineage>
</organism>
<dbReference type="InterPro" id="IPR017730">
    <property type="entry name" value="Chaperonin_ClpB"/>
</dbReference>
<evidence type="ECO:0000313" key="14">
    <source>
        <dbReference type="EMBL" id="RDI73942.1"/>
    </source>
</evidence>
<keyword evidence="3 10" id="KW-0677">Repeat</keyword>
<dbReference type="SUPFAM" id="SSF52540">
    <property type="entry name" value="P-loop containing nucleoside triphosphate hydrolases"/>
    <property type="match status" value="2"/>
</dbReference>
<dbReference type="Gene3D" id="1.10.8.60">
    <property type="match status" value="1"/>
</dbReference>
<reference evidence="14 15" key="1">
    <citation type="submission" date="2018-07" db="EMBL/GenBank/DDBJ databases">
        <title>High-quality-draft genome sequence of Gaiella occulta.</title>
        <authorList>
            <person name="Severino R."/>
            <person name="Froufe H.J.C."/>
            <person name="Rainey F.A."/>
            <person name="Barroso C."/>
            <person name="Albuquerque L."/>
            <person name="Lobo-Da-Cunha A."/>
            <person name="Da Costa M.S."/>
            <person name="Egas C."/>
        </authorList>
    </citation>
    <scope>NUCLEOTIDE SEQUENCE [LARGE SCALE GENOMIC DNA]</scope>
    <source>
        <strain evidence="14 15">F2-233</strain>
    </source>
</reference>
<keyword evidence="11" id="KW-0963">Cytoplasm</keyword>
<accession>A0A7M2YUX1</accession>
<dbReference type="InterPro" id="IPR003959">
    <property type="entry name" value="ATPase_AAA_core"/>
</dbReference>
<evidence type="ECO:0000259" key="12">
    <source>
        <dbReference type="PROSITE" id="PS50045"/>
    </source>
</evidence>
<comment type="subunit">
    <text evidence="9">Homohexamer. The oligomerization is ATP-dependent.</text>
</comment>
<dbReference type="InterPro" id="IPR001270">
    <property type="entry name" value="ClpA/B"/>
</dbReference>
<dbReference type="Gene3D" id="1.10.1780.10">
    <property type="entry name" value="Clp, N-terminal domain"/>
    <property type="match status" value="1"/>
</dbReference>
<dbReference type="PANTHER" id="PTHR11638:SF18">
    <property type="entry name" value="HEAT SHOCK PROTEIN 104"/>
    <property type="match status" value="1"/>
</dbReference>
<dbReference type="Pfam" id="PF10431">
    <property type="entry name" value="ClpB_D2-small"/>
    <property type="match status" value="1"/>
</dbReference>
<comment type="function">
    <text evidence="11">Part of a stress-induced multi-chaperone system, it is involved in the recovery of the cell from heat-induced damage, in cooperation with DnaK, DnaJ and GrpE.</text>
</comment>
<dbReference type="InterPro" id="IPR003593">
    <property type="entry name" value="AAA+_ATPase"/>
</dbReference>
<reference evidence="15" key="2">
    <citation type="journal article" date="2019" name="MicrobiologyOpen">
        <title>High-quality draft genome sequence of Gaiella occulta isolated from a 150 meter deep mineral water borehole and comparison with the genome sequences of other deep-branching lineages of the phylum Actinobacteria.</title>
        <authorList>
            <person name="Severino R."/>
            <person name="Froufe H.J.C."/>
            <person name="Barroso C."/>
            <person name="Albuquerque L."/>
            <person name="Lobo-da-Cunha A."/>
            <person name="da Costa M.S."/>
            <person name="Egas C."/>
        </authorList>
    </citation>
    <scope>NUCLEOTIDE SEQUENCE [LARGE SCALE GENOMIC DNA]</scope>
    <source>
        <strain evidence="15">F2-233</strain>
    </source>
</reference>
<name>A0A7M2YUX1_9ACTN</name>
<feature type="coiled-coil region" evidence="11">
    <location>
        <begin position="390"/>
        <end position="473"/>
    </location>
</feature>
<comment type="subcellular location">
    <subcellularLocation>
        <location evidence="1 11">Cytoplasm</location>
    </subcellularLocation>
</comment>
<dbReference type="SMART" id="SM01086">
    <property type="entry name" value="ClpB_D2-small"/>
    <property type="match status" value="1"/>
</dbReference>
<evidence type="ECO:0000256" key="8">
    <source>
        <dbReference type="ARBA" id="ARBA00023186"/>
    </source>
</evidence>
<feature type="domain" description="Clp R" evidence="13">
    <location>
        <begin position="3"/>
        <end position="142"/>
    </location>
</feature>
<dbReference type="InterPro" id="IPR027417">
    <property type="entry name" value="P-loop_NTPase"/>
</dbReference>
<dbReference type="InterPro" id="IPR050130">
    <property type="entry name" value="ClpA_ClpB"/>
</dbReference>
<evidence type="ECO:0000256" key="11">
    <source>
        <dbReference type="RuleBase" id="RU362034"/>
    </source>
</evidence>
<evidence type="ECO:0000256" key="2">
    <source>
        <dbReference type="ARBA" id="ARBA00008675"/>
    </source>
</evidence>
<dbReference type="GO" id="GO:0034605">
    <property type="term" value="P:cellular response to heat"/>
    <property type="evidence" value="ECO:0007669"/>
    <property type="project" value="TreeGrafter"/>
</dbReference>
<dbReference type="PROSITE" id="PS50045">
    <property type="entry name" value="SIGMA54_INTERACT_4"/>
    <property type="match status" value="1"/>
</dbReference>
<sequence>MDFNRLTIKSAEAVAGAQELARKAGNPELTPDHLTVALLEQELPRTLVQRAGASPDSIRSEAEARLRALPTVSGGNVQPQAGARFRAVLDDASDEARKLDDEFVSVEHLLLALALVPREALLAALKEVRGGQRVTSQDPEGSYQALEKYGRDLTALAEQGKLDPVIGRDEEIRRTIQVLSRRTKNNPVLIGEPGVGKTAIAEGLAQRIVAGDVPEGLKGKRVWALDIGALIAGAKYRGEFEERLKAVLAEITAAEGEIVLFIDELHTIVGAGAAEGAVSAGNLLKPMLARGELRAVGATTLDEYRTHIEKDPALERRFQPVFVGEPSVADTIAILRGLKERYEAHHGVRIRDAALTAAAVLSERYITDRFLPDKAIDLVDEAASRLRMEIDSSPVELDEAERRVRQLEIELAAMAKESPAVREPVERELAEAKARRDELAARWAGEKEVLDRVKEITRQIDELRMEAERAERHGDLQRVAEIRYGLLPALEKELAERGEAVKAAEPMVKEEVDEDDIAAVVASWTKIPVDRLLEGEVQKLVHMEERLHRRVVGQDAAIEAVSNALRRARSGLQDPNRPIGSFVFLGPTGVGKTELARALAEFMFDDERAMVRLDMSEYMEKHTVSRLVGAPPGYVGYDEGGQLTEAVRRRPYCVILLDEIEKAHADVFNVLLQLLDDGRLTDGQGRTVDFRNTVVIMTSNIRSQEHLLEHFRPEFINRIDEIVVFEPLTREQIGAIVELQLERLRSRLAERKIALELTESAKELIAEAGWDPAFGARPLKRAIQRLVENPLALELLEGRFSEGETVRAYADQGTIRFTTADEEAAVGV</sequence>
<dbReference type="CDD" id="cd00009">
    <property type="entry name" value="AAA"/>
    <property type="match status" value="1"/>
</dbReference>
<dbReference type="Proteomes" id="UP000254134">
    <property type="component" value="Unassembled WGS sequence"/>
</dbReference>
<dbReference type="InterPro" id="IPR028299">
    <property type="entry name" value="ClpA/B_CS2"/>
</dbReference>
<dbReference type="OrthoDB" id="3170949at2"/>
<dbReference type="GO" id="GO:0005737">
    <property type="term" value="C:cytoplasm"/>
    <property type="evidence" value="ECO:0007669"/>
    <property type="project" value="UniProtKB-SubCell"/>
</dbReference>
<dbReference type="PANTHER" id="PTHR11638">
    <property type="entry name" value="ATP-DEPENDENT CLP PROTEASE"/>
    <property type="match status" value="1"/>
</dbReference>
<dbReference type="InterPro" id="IPR002078">
    <property type="entry name" value="Sigma_54_int"/>
</dbReference>
<dbReference type="InterPro" id="IPR019489">
    <property type="entry name" value="Clp_ATPase_C"/>
</dbReference>
<keyword evidence="15" id="KW-1185">Reference proteome</keyword>
<dbReference type="EMBL" id="QQZY01000006">
    <property type="protein sequence ID" value="RDI73942.1"/>
    <property type="molecule type" value="Genomic_DNA"/>
</dbReference>
<comment type="caution">
    <text evidence="14">The sequence shown here is derived from an EMBL/GenBank/DDBJ whole genome shotgun (WGS) entry which is preliminary data.</text>
</comment>
<evidence type="ECO:0000256" key="4">
    <source>
        <dbReference type="ARBA" id="ARBA00022741"/>
    </source>
</evidence>
<evidence type="ECO:0000259" key="13">
    <source>
        <dbReference type="PROSITE" id="PS51903"/>
    </source>
</evidence>
<gene>
    <name evidence="11" type="primary">clpB</name>
    <name evidence="14" type="ORF">Gocc_2506</name>
</gene>
<dbReference type="Gene3D" id="3.40.50.300">
    <property type="entry name" value="P-loop containing nucleotide triphosphate hydrolases"/>
    <property type="match status" value="3"/>
</dbReference>
<evidence type="ECO:0000256" key="6">
    <source>
        <dbReference type="ARBA" id="ARBA00023016"/>
    </source>
</evidence>
<dbReference type="InterPro" id="IPR004176">
    <property type="entry name" value="Clp_R_N"/>
</dbReference>
<dbReference type="AlphaFoldDB" id="A0A7M2YUX1"/>
<evidence type="ECO:0000256" key="5">
    <source>
        <dbReference type="ARBA" id="ARBA00022840"/>
    </source>
</evidence>
<dbReference type="InterPro" id="IPR041546">
    <property type="entry name" value="ClpA/ClpB_AAA_lid"/>
</dbReference>
<evidence type="ECO:0000256" key="3">
    <source>
        <dbReference type="ARBA" id="ARBA00022737"/>
    </source>
</evidence>
<comment type="similarity">
    <text evidence="2 11">Belongs to the ClpA/ClpB family.</text>
</comment>
<dbReference type="Pfam" id="PF02861">
    <property type="entry name" value="Clp_N"/>
    <property type="match status" value="1"/>
</dbReference>
<evidence type="ECO:0000256" key="10">
    <source>
        <dbReference type="PROSITE-ProRule" id="PRU01251"/>
    </source>
</evidence>
<dbReference type="Pfam" id="PF07724">
    <property type="entry name" value="AAA_2"/>
    <property type="match status" value="1"/>
</dbReference>
<dbReference type="Pfam" id="PF17871">
    <property type="entry name" value="AAA_lid_9"/>
    <property type="match status" value="1"/>
</dbReference>
<keyword evidence="8 11" id="KW-0143">Chaperone</keyword>
<dbReference type="Pfam" id="PF00004">
    <property type="entry name" value="AAA"/>
    <property type="match status" value="1"/>
</dbReference>
<comment type="subunit">
    <text evidence="11">Homohexamer; The oligomerization is ATP-dependent.</text>
</comment>
<dbReference type="GO" id="GO:0005524">
    <property type="term" value="F:ATP binding"/>
    <property type="evidence" value="ECO:0007669"/>
    <property type="project" value="UniProtKB-UniRule"/>
</dbReference>
<dbReference type="NCBIfam" id="TIGR03346">
    <property type="entry name" value="chaperone_ClpB"/>
    <property type="match status" value="1"/>
</dbReference>
<dbReference type="RefSeq" id="WP_114796911.1">
    <property type="nucleotide sequence ID" value="NZ_QQZY01000006.1"/>
</dbReference>
<protein>
    <recommendedName>
        <fullName evidence="11">Chaperone protein ClpB</fullName>
    </recommendedName>
</protein>
<dbReference type="FunFam" id="3.40.50.300:FF:000010">
    <property type="entry name" value="Chaperone clpB 1, putative"/>
    <property type="match status" value="1"/>
</dbReference>
<dbReference type="FunFam" id="3.40.50.300:FF:000025">
    <property type="entry name" value="ATP-dependent Clp protease subunit"/>
    <property type="match status" value="1"/>
</dbReference>
<evidence type="ECO:0000313" key="15">
    <source>
        <dbReference type="Proteomes" id="UP000254134"/>
    </source>
</evidence>
<evidence type="ECO:0000256" key="9">
    <source>
        <dbReference type="ARBA" id="ARBA00026057"/>
    </source>
</evidence>
<evidence type="ECO:0000256" key="1">
    <source>
        <dbReference type="ARBA" id="ARBA00004496"/>
    </source>
</evidence>
<dbReference type="InterPro" id="IPR036628">
    <property type="entry name" value="Clp_N_dom_sf"/>
</dbReference>
<keyword evidence="6 11" id="KW-0346">Stress response</keyword>
<keyword evidence="4 11" id="KW-0547">Nucleotide-binding</keyword>
<keyword evidence="5 11" id="KW-0067">ATP-binding</keyword>
<dbReference type="GO" id="GO:0042026">
    <property type="term" value="P:protein refolding"/>
    <property type="evidence" value="ECO:0007669"/>
    <property type="project" value="UniProtKB-UniRule"/>
</dbReference>
<dbReference type="FunFam" id="3.40.50.300:FF:000120">
    <property type="entry name" value="ATP-dependent chaperone ClpB"/>
    <property type="match status" value="1"/>
</dbReference>
<dbReference type="SMART" id="SM00382">
    <property type="entry name" value="AAA"/>
    <property type="match status" value="2"/>
</dbReference>
<dbReference type="GO" id="GO:0016887">
    <property type="term" value="F:ATP hydrolysis activity"/>
    <property type="evidence" value="ECO:0007669"/>
    <property type="project" value="InterPro"/>
</dbReference>
<dbReference type="PROSITE" id="PS00871">
    <property type="entry name" value="CLPAB_2"/>
    <property type="match status" value="1"/>
</dbReference>
<keyword evidence="7 11" id="KW-0175">Coiled coil</keyword>
<dbReference type="PRINTS" id="PR00300">
    <property type="entry name" value="CLPPROTEASEA"/>
</dbReference>
<dbReference type="PROSITE" id="PS51903">
    <property type="entry name" value="CLP_R"/>
    <property type="match status" value="1"/>
</dbReference>